<evidence type="ECO:0000256" key="1">
    <source>
        <dbReference type="SAM" id="MobiDB-lite"/>
    </source>
</evidence>
<dbReference type="GeneID" id="17279444"/>
<sequence length="253" mass="25490">MTVCRSSCSVDCKSYDLPLGVCYSPPLLFPGDPQWGAGDVLDQCDAAAGILTRTLYSSSGGTCRGGGSPVQVPLDVCVGPFGPPRPSGSFQCLDTPGGGATRAGGGVARPLGGGFGYRGVGEGGFGYRGVGEGERTRPLDSRNVHGRLEPPTAARASVDAAVVGDAFRVGAAFPQDVAAAAERDGGGGAPAAGAVAPHEAEQRVGATWRTPLPPPPRPPMLLVLLVAVALAAKRYVRRHAAAVVADAAFAADD</sequence>
<name>A0A0D3KEI8_EMIH1</name>
<dbReference type="RefSeq" id="XP_005786602.1">
    <property type="nucleotide sequence ID" value="XM_005786545.1"/>
</dbReference>
<dbReference type="KEGG" id="ehx:EMIHUDRAFT_449282"/>
<reference evidence="2" key="2">
    <citation type="submission" date="2024-10" db="UniProtKB">
        <authorList>
            <consortium name="EnsemblProtists"/>
        </authorList>
    </citation>
    <scope>IDENTIFICATION</scope>
</reference>
<dbReference type="Proteomes" id="UP000013827">
    <property type="component" value="Unassembled WGS sequence"/>
</dbReference>
<dbReference type="eggNOG" id="ENOG502SGY0">
    <property type="taxonomic scope" value="Eukaryota"/>
</dbReference>
<proteinExistence type="predicted"/>
<dbReference type="PaxDb" id="2903-EOD34173"/>
<evidence type="ECO:0000313" key="3">
    <source>
        <dbReference type="Proteomes" id="UP000013827"/>
    </source>
</evidence>
<dbReference type="EnsemblProtists" id="EOD34173">
    <property type="protein sequence ID" value="EOD34173"/>
    <property type="gene ID" value="EMIHUDRAFT_449282"/>
</dbReference>
<keyword evidence="3" id="KW-1185">Reference proteome</keyword>
<dbReference type="HOGENOM" id="CLU_1100881_0_0_1"/>
<reference evidence="3" key="1">
    <citation type="journal article" date="2013" name="Nature">
        <title>Pan genome of the phytoplankton Emiliania underpins its global distribution.</title>
        <authorList>
            <person name="Read B.A."/>
            <person name="Kegel J."/>
            <person name="Klute M.J."/>
            <person name="Kuo A."/>
            <person name="Lefebvre S.C."/>
            <person name="Maumus F."/>
            <person name="Mayer C."/>
            <person name="Miller J."/>
            <person name="Monier A."/>
            <person name="Salamov A."/>
            <person name="Young J."/>
            <person name="Aguilar M."/>
            <person name="Claverie J.M."/>
            <person name="Frickenhaus S."/>
            <person name="Gonzalez K."/>
            <person name="Herman E.K."/>
            <person name="Lin Y.C."/>
            <person name="Napier J."/>
            <person name="Ogata H."/>
            <person name="Sarno A.F."/>
            <person name="Shmutz J."/>
            <person name="Schroeder D."/>
            <person name="de Vargas C."/>
            <person name="Verret F."/>
            <person name="von Dassow P."/>
            <person name="Valentin K."/>
            <person name="Van de Peer Y."/>
            <person name="Wheeler G."/>
            <person name="Dacks J.B."/>
            <person name="Delwiche C.F."/>
            <person name="Dyhrman S.T."/>
            <person name="Glockner G."/>
            <person name="John U."/>
            <person name="Richards T."/>
            <person name="Worden A.Z."/>
            <person name="Zhang X."/>
            <person name="Grigoriev I.V."/>
            <person name="Allen A.E."/>
            <person name="Bidle K."/>
            <person name="Borodovsky M."/>
            <person name="Bowler C."/>
            <person name="Brownlee C."/>
            <person name="Cock J.M."/>
            <person name="Elias M."/>
            <person name="Gladyshev V.N."/>
            <person name="Groth M."/>
            <person name="Guda C."/>
            <person name="Hadaegh A."/>
            <person name="Iglesias-Rodriguez M.D."/>
            <person name="Jenkins J."/>
            <person name="Jones B.M."/>
            <person name="Lawson T."/>
            <person name="Leese F."/>
            <person name="Lindquist E."/>
            <person name="Lobanov A."/>
            <person name="Lomsadze A."/>
            <person name="Malik S.B."/>
            <person name="Marsh M.E."/>
            <person name="Mackinder L."/>
            <person name="Mock T."/>
            <person name="Mueller-Roeber B."/>
            <person name="Pagarete A."/>
            <person name="Parker M."/>
            <person name="Probert I."/>
            <person name="Quesneville H."/>
            <person name="Raines C."/>
            <person name="Rensing S.A."/>
            <person name="Riano-Pachon D.M."/>
            <person name="Richier S."/>
            <person name="Rokitta S."/>
            <person name="Shiraiwa Y."/>
            <person name="Soanes D.M."/>
            <person name="van der Giezen M."/>
            <person name="Wahlund T.M."/>
            <person name="Williams B."/>
            <person name="Wilson W."/>
            <person name="Wolfe G."/>
            <person name="Wurch L.L."/>
        </authorList>
    </citation>
    <scope>NUCLEOTIDE SEQUENCE</scope>
</reference>
<protein>
    <submittedName>
        <fullName evidence="2">Uncharacterized protein</fullName>
    </submittedName>
</protein>
<feature type="region of interest" description="Disordered" evidence="1">
    <location>
        <begin position="182"/>
        <end position="203"/>
    </location>
</feature>
<accession>A0A0D3KEI8</accession>
<organism evidence="2 3">
    <name type="scientific">Emiliania huxleyi (strain CCMP1516)</name>
    <dbReference type="NCBI Taxonomy" id="280463"/>
    <lineage>
        <taxon>Eukaryota</taxon>
        <taxon>Haptista</taxon>
        <taxon>Haptophyta</taxon>
        <taxon>Prymnesiophyceae</taxon>
        <taxon>Isochrysidales</taxon>
        <taxon>Noelaerhabdaceae</taxon>
        <taxon>Emiliania</taxon>
    </lineage>
</organism>
<evidence type="ECO:0000313" key="2">
    <source>
        <dbReference type="EnsemblProtists" id="EOD34173"/>
    </source>
</evidence>
<dbReference type="AlphaFoldDB" id="A0A0D3KEI8"/>